<evidence type="ECO:0000313" key="3">
    <source>
        <dbReference type="Proteomes" id="UP001148312"/>
    </source>
</evidence>
<dbReference type="Proteomes" id="UP001148312">
    <property type="component" value="Unassembled WGS sequence"/>
</dbReference>
<comment type="caution">
    <text evidence="2">The sequence shown here is derived from an EMBL/GenBank/DDBJ whole genome shotgun (WGS) entry which is preliminary data.</text>
</comment>
<keyword evidence="1" id="KW-0472">Membrane</keyword>
<feature type="transmembrane region" description="Helical" evidence="1">
    <location>
        <begin position="141"/>
        <end position="162"/>
    </location>
</feature>
<evidence type="ECO:0000313" key="2">
    <source>
        <dbReference type="EMBL" id="KAJ5492985.1"/>
    </source>
</evidence>
<organism evidence="2 3">
    <name type="scientific">Penicillium diatomitis</name>
    <dbReference type="NCBI Taxonomy" id="2819901"/>
    <lineage>
        <taxon>Eukaryota</taxon>
        <taxon>Fungi</taxon>
        <taxon>Dikarya</taxon>
        <taxon>Ascomycota</taxon>
        <taxon>Pezizomycotina</taxon>
        <taxon>Eurotiomycetes</taxon>
        <taxon>Eurotiomycetidae</taxon>
        <taxon>Eurotiales</taxon>
        <taxon>Aspergillaceae</taxon>
        <taxon>Penicillium</taxon>
    </lineage>
</organism>
<evidence type="ECO:0000256" key="1">
    <source>
        <dbReference type="SAM" id="Phobius"/>
    </source>
</evidence>
<reference evidence="2" key="1">
    <citation type="submission" date="2022-12" db="EMBL/GenBank/DDBJ databases">
        <authorList>
            <person name="Petersen C."/>
        </authorList>
    </citation>
    <scope>NUCLEOTIDE SEQUENCE</scope>
    <source>
        <strain evidence="2">IBT 30728</strain>
    </source>
</reference>
<gene>
    <name evidence="2" type="ORF">N7539_001731</name>
</gene>
<reference evidence="2" key="2">
    <citation type="journal article" date="2023" name="IMA Fungus">
        <title>Comparative genomic study of the Penicillium genus elucidates a diverse pangenome and 15 lateral gene transfer events.</title>
        <authorList>
            <person name="Petersen C."/>
            <person name="Sorensen T."/>
            <person name="Nielsen M.R."/>
            <person name="Sondergaard T.E."/>
            <person name="Sorensen J.L."/>
            <person name="Fitzpatrick D.A."/>
            <person name="Frisvad J.C."/>
            <person name="Nielsen K.L."/>
        </authorList>
    </citation>
    <scope>NUCLEOTIDE SEQUENCE</scope>
    <source>
        <strain evidence="2">IBT 30728</strain>
    </source>
</reference>
<feature type="transmembrane region" description="Helical" evidence="1">
    <location>
        <begin position="117"/>
        <end position="135"/>
    </location>
</feature>
<protein>
    <submittedName>
        <fullName evidence="2">Uncharacterized protein</fullName>
    </submittedName>
</protein>
<dbReference type="RefSeq" id="XP_056793365.1">
    <property type="nucleotide sequence ID" value="XM_056931334.1"/>
</dbReference>
<keyword evidence="1" id="KW-0812">Transmembrane</keyword>
<name>A0A9X0C0D6_9EURO</name>
<keyword evidence="3" id="KW-1185">Reference proteome</keyword>
<dbReference type="EMBL" id="JAPWDQ010000002">
    <property type="protein sequence ID" value="KAJ5492985.1"/>
    <property type="molecule type" value="Genomic_DNA"/>
</dbReference>
<dbReference type="AlphaFoldDB" id="A0A9X0C0D6"/>
<dbReference type="GeneID" id="81621583"/>
<sequence>MIKYTLVNKTGFYDQLLPQYGVQESWVEISEVETSERWCIPNLRLGGQACHNNNVKHLDYPHAKKDPDISNPKATTIRTLSKRWLPLFPGLPKTSRADGQRQGNWRATEKKEEKQKANLIITVISAVLMILPFAGEVAGSLGAAAWVANAILLADVASNIAIASYDIIQNPKIGAYGAC</sequence>
<proteinExistence type="predicted"/>
<keyword evidence="1" id="KW-1133">Transmembrane helix</keyword>
<accession>A0A9X0C0D6</accession>